<evidence type="ECO:0000313" key="3">
    <source>
        <dbReference type="Proteomes" id="UP001295794"/>
    </source>
</evidence>
<comment type="caution">
    <text evidence="2">The sequence shown here is derived from an EMBL/GenBank/DDBJ whole genome shotgun (WGS) entry which is preliminary data.</text>
</comment>
<feature type="compositionally biased region" description="Basic and acidic residues" evidence="1">
    <location>
        <begin position="11"/>
        <end position="22"/>
    </location>
</feature>
<accession>A0AAD2HTF6</accession>
<feature type="region of interest" description="Disordered" evidence="1">
    <location>
        <begin position="165"/>
        <end position="184"/>
    </location>
</feature>
<feature type="region of interest" description="Disordered" evidence="1">
    <location>
        <begin position="1"/>
        <end position="92"/>
    </location>
</feature>
<evidence type="ECO:0000313" key="2">
    <source>
        <dbReference type="EMBL" id="CAK5282029.1"/>
    </source>
</evidence>
<feature type="compositionally biased region" description="Basic residues" evidence="1">
    <location>
        <begin position="165"/>
        <end position="174"/>
    </location>
</feature>
<reference evidence="2" key="1">
    <citation type="submission" date="2023-11" db="EMBL/GenBank/DDBJ databases">
        <authorList>
            <person name="De Vega J J."/>
            <person name="De Vega J J."/>
        </authorList>
    </citation>
    <scope>NUCLEOTIDE SEQUENCE</scope>
</reference>
<feature type="non-terminal residue" evidence="2">
    <location>
        <position position="1"/>
    </location>
</feature>
<name>A0AAD2HTF6_9AGAR</name>
<sequence length="397" mass="45199">SVVHNSPVAIRSEDDDRHDGGKPTRRAYHRAPTRRRPRDQQPRSRASTRPPRRTQRRAPPPPASERATRRAETRAKENGADEDAERKAQHGALPEFCSHDDCVARDQGGSRAEYVRWVARSGRAWLRCPVGSDRSFLFAGEIVRAKIYRNARCIRSVTSRRCSSRPRVERRHSRAVPITSPSAGGCQYQMLSRTRISPASSSQPCRPSERPMPSPEQYNYRTKLTPHFEAPNSKRGKKQDNRPKRYRTAGLVQDRIQRERIAEVIDIEGRRTAQLQLRSSVKHCLRNSSPTKRVFPLILRDSLPLSHDKDADPETHICVTDHKGTASSRSPFPPTLSEWRHRTLHGVDPRRDAKRATQLAPVVKISFRAGTPATSFRGTDESFIKQMLMLRPRTVCT</sequence>
<feature type="region of interest" description="Disordered" evidence="1">
    <location>
        <begin position="197"/>
        <end position="247"/>
    </location>
</feature>
<dbReference type="AlphaFoldDB" id="A0AAD2HTF6"/>
<feature type="compositionally biased region" description="Basic residues" evidence="1">
    <location>
        <begin position="23"/>
        <end position="37"/>
    </location>
</feature>
<feature type="compositionally biased region" description="Basic and acidic residues" evidence="1">
    <location>
        <begin position="66"/>
        <end position="88"/>
    </location>
</feature>
<protein>
    <submittedName>
        <fullName evidence="2">Uncharacterized protein</fullName>
    </submittedName>
</protein>
<dbReference type="EMBL" id="CAVNYO010000446">
    <property type="protein sequence ID" value="CAK5282029.1"/>
    <property type="molecule type" value="Genomic_DNA"/>
</dbReference>
<dbReference type="Proteomes" id="UP001295794">
    <property type="component" value="Unassembled WGS sequence"/>
</dbReference>
<organism evidence="2 3">
    <name type="scientific">Mycena citricolor</name>
    <dbReference type="NCBI Taxonomy" id="2018698"/>
    <lineage>
        <taxon>Eukaryota</taxon>
        <taxon>Fungi</taxon>
        <taxon>Dikarya</taxon>
        <taxon>Basidiomycota</taxon>
        <taxon>Agaricomycotina</taxon>
        <taxon>Agaricomycetes</taxon>
        <taxon>Agaricomycetidae</taxon>
        <taxon>Agaricales</taxon>
        <taxon>Marasmiineae</taxon>
        <taxon>Mycenaceae</taxon>
        <taxon>Mycena</taxon>
    </lineage>
</organism>
<proteinExistence type="predicted"/>
<keyword evidence="3" id="KW-1185">Reference proteome</keyword>
<gene>
    <name evidence="2" type="ORF">MYCIT1_LOCUS33466</name>
</gene>
<evidence type="ECO:0000256" key="1">
    <source>
        <dbReference type="SAM" id="MobiDB-lite"/>
    </source>
</evidence>